<gene>
    <name evidence="2" type="ORF">DW858_13745</name>
</gene>
<evidence type="ECO:0000313" key="2">
    <source>
        <dbReference type="EMBL" id="RHC11407.1"/>
    </source>
</evidence>
<dbReference type="AlphaFoldDB" id="A0A413YQQ2"/>
<feature type="compositionally biased region" description="Basic and acidic residues" evidence="1">
    <location>
        <begin position="47"/>
        <end position="60"/>
    </location>
</feature>
<evidence type="ECO:0000313" key="3">
    <source>
        <dbReference type="Proteomes" id="UP000285844"/>
    </source>
</evidence>
<name>A0A413YQQ2_9FIRM</name>
<organism evidence="2 3">
    <name type="scientific">Lachnospira eligens</name>
    <dbReference type="NCBI Taxonomy" id="39485"/>
    <lineage>
        <taxon>Bacteria</taxon>
        <taxon>Bacillati</taxon>
        <taxon>Bacillota</taxon>
        <taxon>Clostridia</taxon>
        <taxon>Lachnospirales</taxon>
        <taxon>Lachnospiraceae</taxon>
        <taxon>Lachnospira</taxon>
    </lineage>
</organism>
<dbReference type="Proteomes" id="UP000285844">
    <property type="component" value="Unassembled WGS sequence"/>
</dbReference>
<protein>
    <submittedName>
        <fullName evidence="2">Uncharacterized protein</fullName>
    </submittedName>
</protein>
<comment type="caution">
    <text evidence="2">The sequence shown here is derived from an EMBL/GenBank/DDBJ whole genome shotgun (WGS) entry which is preliminary data.</text>
</comment>
<evidence type="ECO:0000256" key="1">
    <source>
        <dbReference type="SAM" id="MobiDB-lite"/>
    </source>
</evidence>
<reference evidence="2 3" key="1">
    <citation type="submission" date="2018-08" db="EMBL/GenBank/DDBJ databases">
        <title>A genome reference for cultivated species of the human gut microbiota.</title>
        <authorList>
            <person name="Zou Y."/>
            <person name="Xue W."/>
            <person name="Luo G."/>
        </authorList>
    </citation>
    <scope>NUCLEOTIDE SEQUENCE [LARGE SCALE GENOMIC DNA]</scope>
    <source>
        <strain evidence="2 3">AM37-3BH</strain>
    </source>
</reference>
<feature type="region of interest" description="Disordered" evidence="1">
    <location>
        <begin position="42"/>
        <end position="70"/>
    </location>
</feature>
<dbReference type="EMBL" id="QSHM01000023">
    <property type="protein sequence ID" value="RHC11407.1"/>
    <property type="molecule type" value="Genomic_DNA"/>
</dbReference>
<sequence length="260" mass="29508">MKKKIKSAVISITIIAVLLLSILIGVKNGAIDKLTKEMPTLATSQTETKKSAENESEKNESSNSSRVRNSRKRDIVNIGQEFELIDWDIRYGYDENNRDTYNVFNVTVKSVDISRECDFDINRIDYGLTNKKDSMDDNNNFISDYYYVTVKLNVNKDINDHDVPPDGEISMFQTMWYIGKIDSNGTLQRLSNSGAVGSDVSDKHGNVYFEKGETKTITLYFLITDEEFKNETLAIDFHIYGSPDRGTLAIIHEPEANKIS</sequence>
<accession>A0A413YQQ2</accession>
<dbReference type="RefSeq" id="WP_118363064.1">
    <property type="nucleotide sequence ID" value="NZ_QSHM01000023.1"/>
</dbReference>
<proteinExistence type="predicted"/>